<dbReference type="RefSeq" id="WP_139183986.1">
    <property type="nucleotide sequence ID" value="NZ_FNIT01000004.1"/>
</dbReference>
<dbReference type="EMBL" id="FNIT01000004">
    <property type="protein sequence ID" value="SDO16936.1"/>
    <property type="molecule type" value="Genomic_DNA"/>
</dbReference>
<dbReference type="OrthoDB" id="7876241at2"/>
<dbReference type="AlphaFoldDB" id="A0A1H0HCJ0"/>
<keyword evidence="1" id="KW-0175">Coiled coil</keyword>
<organism evidence="2 3">
    <name type="scientific">Aureimonas jatrophae</name>
    <dbReference type="NCBI Taxonomy" id="1166073"/>
    <lineage>
        <taxon>Bacteria</taxon>
        <taxon>Pseudomonadati</taxon>
        <taxon>Pseudomonadota</taxon>
        <taxon>Alphaproteobacteria</taxon>
        <taxon>Hyphomicrobiales</taxon>
        <taxon>Aurantimonadaceae</taxon>
        <taxon>Aureimonas</taxon>
    </lineage>
</organism>
<feature type="coiled-coil region" evidence="1">
    <location>
        <begin position="576"/>
        <end position="603"/>
    </location>
</feature>
<gene>
    <name evidence="2" type="ORF">SAMN05192530_10435</name>
</gene>
<evidence type="ECO:0000313" key="3">
    <source>
        <dbReference type="Proteomes" id="UP000198793"/>
    </source>
</evidence>
<evidence type="ECO:0000313" key="2">
    <source>
        <dbReference type="EMBL" id="SDO16936.1"/>
    </source>
</evidence>
<dbReference type="STRING" id="1166073.SAMN05192530_10435"/>
<sequence>MAEVIPFVPKAHLAALANMEEFVRFCRDELAVFGSDLEFESFSWNVTRFYHQRGKCHEHFLNFTENTPRLGRLGPIMPEPFASQVKAYIRYHAGRNPSKAPPLNEIRAFRALLAAFLDKGVTPDLGSVDAHLLDHAVQLAAARRPGNYSASIGVLLTPVSEFLRENNLAANAPIDWKHGQAWELYNNRSRDERREALMPSDEALQALPRSFRKATEPRDVIATSVMALLACAPSRINEIFALHHDCEIKPLTDGDEGYMLQWAGSKGHHDFAKGIPAVMADVAKEALARLNKHTAEARRIAAWYEHHPDRLYLPDDCVHLRGKDLSGADIARIIGFNEAGNGRDWATDRKLEPIKGMRSSAGQRIYAFRFSDVESAILSELPHGFPIFDKQTGLRYSEALMVVRRQEFADRGRGRWRCMIAPVSYGNIMNSFHKPDGVFARLGLSTPENPIVLKTHQLRHWLNTVAQRGGLTEAEIAAWSGRLDRRQNEPYDHRTPEEMLQAKRRRDKEVATIAGTAVRVNPPVARNEAAARAGHGHATDIGFCGHDFASSPCMMFMQCLHCTKHTCVKGHDPRHLERVEFALERARRSLAEAEAALAKEYEGADDWVRAHRETIERLEQLYGILSDPTVPDGSVIRLAKSGRYSLVEQAMHDNEVVTGVLLRGNVGGMQGIGAGTAGA</sequence>
<protein>
    <recommendedName>
        <fullName evidence="4">Integrase</fullName>
    </recommendedName>
</protein>
<evidence type="ECO:0000256" key="1">
    <source>
        <dbReference type="SAM" id="Coils"/>
    </source>
</evidence>
<name>A0A1H0HCJ0_9HYPH</name>
<proteinExistence type="predicted"/>
<keyword evidence="3" id="KW-1185">Reference proteome</keyword>
<evidence type="ECO:0008006" key="4">
    <source>
        <dbReference type="Google" id="ProtNLM"/>
    </source>
</evidence>
<dbReference type="Proteomes" id="UP000198793">
    <property type="component" value="Unassembled WGS sequence"/>
</dbReference>
<reference evidence="2 3" key="1">
    <citation type="submission" date="2016-10" db="EMBL/GenBank/DDBJ databases">
        <authorList>
            <person name="de Groot N.N."/>
        </authorList>
    </citation>
    <scope>NUCLEOTIDE SEQUENCE [LARGE SCALE GENOMIC DNA]</scope>
    <source>
        <strain evidence="3">L7-484,KACC 16230,DSM 25025</strain>
    </source>
</reference>
<accession>A0A1H0HCJ0</accession>